<dbReference type="Proteomes" id="UP000059419">
    <property type="component" value="Chromosome 1"/>
</dbReference>
<evidence type="ECO:0000313" key="2">
    <source>
        <dbReference type="EMBL" id="CUU25496.1"/>
    </source>
</evidence>
<feature type="chain" id="PRO_5006861122" description="Secreted protein" evidence="1">
    <location>
        <begin position="22"/>
        <end position="158"/>
    </location>
</feature>
<keyword evidence="1" id="KW-0732">Signal</keyword>
<reference evidence="3" key="1">
    <citation type="submission" date="2015-11" db="EMBL/GenBank/DDBJ databases">
        <authorList>
            <person name="Blom J."/>
        </authorList>
    </citation>
    <scope>NUCLEOTIDE SEQUENCE [LARGE SCALE GENOMIC DNA]</scope>
</reference>
<evidence type="ECO:0008006" key="4">
    <source>
        <dbReference type="Google" id="ProtNLM"/>
    </source>
</evidence>
<dbReference type="EMBL" id="LN907827">
    <property type="protein sequence ID" value="CUU25496.1"/>
    <property type="molecule type" value="Genomic_DNA"/>
</dbReference>
<keyword evidence="3" id="KW-1185">Reference proteome</keyword>
<dbReference type="PATRIC" id="fig|1619313.3.peg.3388"/>
<dbReference type="OrthoDB" id="6555679at2"/>
<organism evidence="2 3">
    <name type="scientific">Duffyella gerundensis</name>
    <dbReference type="NCBI Taxonomy" id="1619313"/>
    <lineage>
        <taxon>Bacteria</taxon>
        <taxon>Pseudomonadati</taxon>
        <taxon>Pseudomonadota</taxon>
        <taxon>Gammaproteobacteria</taxon>
        <taxon>Enterobacterales</taxon>
        <taxon>Erwiniaceae</taxon>
        <taxon>Duffyella</taxon>
    </lineage>
</organism>
<dbReference type="STRING" id="1619313.EM595_3265"/>
<protein>
    <recommendedName>
        <fullName evidence="4">Secreted protein</fullName>
    </recommendedName>
</protein>
<accession>A0A0U5L843</accession>
<dbReference type="KEGG" id="ege:EM595_3265"/>
<evidence type="ECO:0000313" key="3">
    <source>
        <dbReference type="Proteomes" id="UP000059419"/>
    </source>
</evidence>
<evidence type="ECO:0000256" key="1">
    <source>
        <dbReference type="SAM" id="SignalP"/>
    </source>
</evidence>
<feature type="signal peptide" evidence="1">
    <location>
        <begin position="1"/>
        <end position="21"/>
    </location>
</feature>
<dbReference type="RefSeq" id="WP_067434447.1">
    <property type="nucleotide sequence ID" value="NZ_JACSXD010000019.1"/>
</dbReference>
<dbReference type="AlphaFoldDB" id="A0A0U5L843"/>
<gene>
    <name evidence="2" type="ORF">EM595_3265</name>
</gene>
<sequence length="158" mass="17941">MRCAYVCLLFPLWITATNPHAASDLPHISEQFVSVFESSETAREAALNNVLDITGDNFNGQIRLLWSDPAFTQEAEILRQRLIARGLSPERIRLQLERGIFRSQPLAGIEIQIERIQLRLPECTYATQNWRFDASDDPGCALNNALSSSLVNPEKYFF</sequence>
<name>A0A0U5L843_9GAMM</name>
<proteinExistence type="predicted"/>